<dbReference type="GO" id="GO:0003677">
    <property type="term" value="F:DNA binding"/>
    <property type="evidence" value="ECO:0007669"/>
    <property type="project" value="UniProtKB-KW"/>
</dbReference>
<dbReference type="Pfam" id="PF13936">
    <property type="entry name" value="HTH_38"/>
    <property type="match status" value="1"/>
</dbReference>
<dbReference type="SUPFAM" id="SSF53098">
    <property type="entry name" value="Ribonuclease H-like"/>
    <property type="match status" value="1"/>
</dbReference>
<evidence type="ECO:0000256" key="2">
    <source>
        <dbReference type="ARBA" id="ARBA00006363"/>
    </source>
</evidence>
<keyword evidence="4" id="KW-0238">DNA-binding</keyword>
<evidence type="ECO:0000259" key="6">
    <source>
        <dbReference type="PROSITE" id="PS50994"/>
    </source>
</evidence>
<organism evidence="7 8">
    <name type="scientific">Salinimonas marina</name>
    <dbReference type="NCBI Taxonomy" id="2785918"/>
    <lineage>
        <taxon>Bacteria</taxon>
        <taxon>Pseudomonadati</taxon>
        <taxon>Pseudomonadota</taxon>
        <taxon>Gammaproteobacteria</taxon>
        <taxon>Alteromonadales</taxon>
        <taxon>Alteromonadaceae</taxon>
        <taxon>Alteromonas/Salinimonas group</taxon>
        <taxon>Salinimonas</taxon>
    </lineage>
</organism>
<comment type="similarity">
    <text evidence="2">Belongs to the transposase IS30 family.</text>
</comment>
<dbReference type="KEGG" id="smaa:IT774_10185"/>
<feature type="domain" description="Integrase catalytic" evidence="6">
    <location>
        <begin position="228"/>
        <end position="382"/>
    </location>
</feature>
<dbReference type="InterPro" id="IPR012337">
    <property type="entry name" value="RNaseH-like_sf"/>
</dbReference>
<dbReference type="Pfam" id="PF00665">
    <property type="entry name" value="rve"/>
    <property type="match status" value="1"/>
</dbReference>
<dbReference type="GO" id="GO:0005829">
    <property type="term" value="C:cytosol"/>
    <property type="evidence" value="ECO:0007669"/>
    <property type="project" value="TreeGrafter"/>
</dbReference>
<evidence type="ECO:0000313" key="8">
    <source>
        <dbReference type="Proteomes" id="UP000595095"/>
    </source>
</evidence>
<dbReference type="EMBL" id="CP064795">
    <property type="protein sequence ID" value="QPG04603.1"/>
    <property type="molecule type" value="Genomic_DNA"/>
</dbReference>
<dbReference type="NCBIfam" id="NF033563">
    <property type="entry name" value="transpos_IS30"/>
    <property type="match status" value="1"/>
</dbReference>
<keyword evidence="3" id="KW-0815">Transposition</keyword>
<dbReference type="PROSITE" id="PS50994">
    <property type="entry name" value="INTEGRASE"/>
    <property type="match status" value="1"/>
</dbReference>
<dbReference type="PANTHER" id="PTHR10948:SF23">
    <property type="entry name" value="TRANSPOSASE INSI FOR INSERTION SEQUENCE ELEMENT IS30A-RELATED"/>
    <property type="match status" value="1"/>
</dbReference>
<dbReference type="InterPro" id="IPR025246">
    <property type="entry name" value="IS30-like_HTH"/>
</dbReference>
<evidence type="ECO:0000256" key="4">
    <source>
        <dbReference type="ARBA" id="ARBA00023125"/>
    </source>
</evidence>
<dbReference type="InterPro" id="IPR053392">
    <property type="entry name" value="Transposase_IS30-like"/>
</dbReference>
<evidence type="ECO:0000313" key="7">
    <source>
        <dbReference type="EMBL" id="QPG04603.1"/>
    </source>
</evidence>
<dbReference type="GO" id="GO:0006310">
    <property type="term" value="P:DNA recombination"/>
    <property type="evidence" value="ECO:0007669"/>
    <property type="project" value="UniProtKB-KW"/>
</dbReference>
<dbReference type="RefSeq" id="WP_195809696.1">
    <property type="nucleotide sequence ID" value="NZ_CP064795.1"/>
</dbReference>
<dbReference type="GO" id="GO:0032196">
    <property type="term" value="P:transposition"/>
    <property type="evidence" value="ECO:0007669"/>
    <property type="project" value="UniProtKB-KW"/>
</dbReference>
<dbReference type="GO" id="GO:0004803">
    <property type="term" value="F:transposase activity"/>
    <property type="evidence" value="ECO:0007669"/>
    <property type="project" value="TreeGrafter"/>
</dbReference>
<keyword evidence="5" id="KW-0233">DNA recombination</keyword>
<dbReference type="InterPro" id="IPR036397">
    <property type="entry name" value="RNaseH_sf"/>
</dbReference>
<sequence length="386" mass="44899">MKRTKRTFTPEERALVFDLWKQGAGFSEIGRVVAAKPGSVFTILRENGGIKPEARQRNIIHLTLSEREEIRVALSAKMSIRAIAKMLNRSPSTISREVARNRGRRYYKAVDADNRAKRMAKRPKLAALERFPELKQLVIDKLELKWSPEQISGWLRVEYSRRKKMQVSHETIYKSLYVRARNIIHHSLSEHLRRKRPMRHSRYHSRKGDRGTINIVDGVSIHERSKHIENRRSFGHWEGDLVTGSRNTHIATLVDRKSRFTIILKLAGKDATTVNAALLSTFRKMPLEYRKSLTWDRGMELAKHADFTKEIGMPVYFCDPQCPWQRGTNENTNSLIRQYFPKKTDLSQHSQQRLNQVATQLNERPRKTLKYKTPSHMIEKGVAVVT</sequence>
<keyword evidence="8" id="KW-1185">Reference proteome</keyword>
<dbReference type="PANTHER" id="PTHR10948">
    <property type="entry name" value="TRANSPOSASE"/>
    <property type="match status" value="1"/>
</dbReference>
<evidence type="ECO:0000256" key="5">
    <source>
        <dbReference type="ARBA" id="ARBA00023172"/>
    </source>
</evidence>
<evidence type="ECO:0000256" key="1">
    <source>
        <dbReference type="ARBA" id="ARBA00002190"/>
    </source>
</evidence>
<dbReference type="AlphaFoldDB" id="A0A7S9DV79"/>
<dbReference type="FunFam" id="3.30.420.10:FF:000038">
    <property type="entry name" value="IS30-like element IS30 family transposase"/>
    <property type="match status" value="1"/>
</dbReference>
<proteinExistence type="inferred from homology"/>
<evidence type="ECO:0000256" key="3">
    <source>
        <dbReference type="ARBA" id="ARBA00022578"/>
    </source>
</evidence>
<dbReference type="Gene3D" id="3.30.420.10">
    <property type="entry name" value="Ribonuclease H-like superfamily/Ribonuclease H"/>
    <property type="match status" value="1"/>
</dbReference>
<dbReference type="Gene3D" id="1.10.10.60">
    <property type="entry name" value="Homeodomain-like"/>
    <property type="match status" value="1"/>
</dbReference>
<accession>A0A7S9DV79</accession>
<dbReference type="InterPro" id="IPR001584">
    <property type="entry name" value="Integrase_cat-core"/>
</dbReference>
<gene>
    <name evidence="7" type="ORF">IT774_10185</name>
</gene>
<dbReference type="InterPro" id="IPR051917">
    <property type="entry name" value="Transposase-Integrase"/>
</dbReference>
<protein>
    <submittedName>
        <fullName evidence="7">IS30 family transposase</fullName>
    </submittedName>
</protein>
<dbReference type="Proteomes" id="UP000595095">
    <property type="component" value="Chromosome"/>
</dbReference>
<dbReference type="GO" id="GO:0015074">
    <property type="term" value="P:DNA integration"/>
    <property type="evidence" value="ECO:0007669"/>
    <property type="project" value="InterPro"/>
</dbReference>
<reference evidence="7 8" key="1">
    <citation type="submission" date="2020-11" db="EMBL/GenBank/DDBJ databases">
        <title>Complete genome sequence for Salinimonas sp. strain G2-b.</title>
        <authorList>
            <person name="Park S.-J."/>
        </authorList>
    </citation>
    <scope>NUCLEOTIDE SEQUENCE [LARGE SCALE GENOMIC DNA]</scope>
    <source>
        <strain evidence="7 8">G2-b</strain>
    </source>
</reference>
<name>A0A7S9DV79_9ALTE</name>
<comment type="function">
    <text evidence="1">Required for the transposition of the insertion element.</text>
</comment>